<dbReference type="PANTHER" id="PTHR43284">
    <property type="entry name" value="ASPARAGINE SYNTHETASE (GLUTAMINE-HYDROLYZING)"/>
    <property type="match status" value="1"/>
</dbReference>
<dbReference type="Gene3D" id="3.40.50.620">
    <property type="entry name" value="HUPs"/>
    <property type="match status" value="1"/>
</dbReference>
<dbReference type="PANTHER" id="PTHR43284:SF1">
    <property type="entry name" value="ASPARAGINE SYNTHETASE"/>
    <property type="match status" value="1"/>
</dbReference>
<comment type="similarity">
    <text evidence="2">Belongs to the asparagine synthetase family.</text>
</comment>
<dbReference type="CDD" id="cd00712">
    <property type="entry name" value="AsnB"/>
    <property type="match status" value="1"/>
</dbReference>
<dbReference type="Gene3D" id="3.60.20.10">
    <property type="entry name" value="Glutamine Phosphoribosylpyrophosphate, subunit 1, domain 1"/>
    <property type="match status" value="1"/>
</dbReference>
<dbReference type="InterPro" id="IPR051786">
    <property type="entry name" value="ASN_synthetase/amidase"/>
</dbReference>
<protein>
    <recommendedName>
        <fullName evidence="3">asparagine synthase (glutamine-hydrolyzing)</fullName>
        <ecNumber evidence="3">6.3.5.4</ecNumber>
    </recommendedName>
</protein>
<dbReference type="EMBL" id="JADDIV010000001">
    <property type="protein sequence ID" value="MBE7366262.1"/>
    <property type="molecule type" value="Genomic_DNA"/>
</dbReference>
<evidence type="ECO:0000256" key="4">
    <source>
        <dbReference type="ARBA" id="ARBA00022741"/>
    </source>
</evidence>
<evidence type="ECO:0000259" key="8">
    <source>
        <dbReference type="PROSITE" id="PS51278"/>
    </source>
</evidence>
<dbReference type="RefSeq" id="WP_193674889.1">
    <property type="nucleotide sequence ID" value="NZ_JADDIV010000001.1"/>
</dbReference>
<dbReference type="PIRSF" id="PIRSF001589">
    <property type="entry name" value="Asn_synthetase_glu-h"/>
    <property type="match status" value="1"/>
</dbReference>
<dbReference type="InterPro" id="IPR014729">
    <property type="entry name" value="Rossmann-like_a/b/a_fold"/>
</dbReference>
<keyword evidence="6" id="KW-0315">Glutamine amidotransferase</keyword>
<evidence type="ECO:0000256" key="7">
    <source>
        <dbReference type="ARBA" id="ARBA00048741"/>
    </source>
</evidence>
<reference evidence="9 10" key="1">
    <citation type="submission" date="2020-10" db="EMBL/GenBank/DDBJ databases">
        <title>Ramlibacter sp. HM2 16S ribosomal RNA gene Genome sequencing and assembly.</title>
        <authorList>
            <person name="Kang M."/>
        </authorList>
    </citation>
    <scope>NUCLEOTIDE SEQUENCE [LARGE SCALE GENOMIC DNA]</scope>
    <source>
        <strain evidence="9 10">HM2</strain>
    </source>
</reference>
<evidence type="ECO:0000256" key="1">
    <source>
        <dbReference type="ARBA" id="ARBA00005187"/>
    </source>
</evidence>
<organism evidence="9 10">
    <name type="scientific">Ramlibacter pallidus</name>
    <dbReference type="NCBI Taxonomy" id="2780087"/>
    <lineage>
        <taxon>Bacteria</taxon>
        <taxon>Pseudomonadati</taxon>
        <taxon>Pseudomonadota</taxon>
        <taxon>Betaproteobacteria</taxon>
        <taxon>Burkholderiales</taxon>
        <taxon>Comamonadaceae</taxon>
        <taxon>Ramlibacter</taxon>
    </lineage>
</organism>
<comment type="catalytic activity">
    <reaction evidence="7">
        <text>L-aspartate + L-glutamine + ATP + H2O = L-asparagine + L-glutamate + AMP + diphosphate + H(+)</text>
        <dbReference type="Rhea" id="RHEA:12228"/>
        <dbReference type="ChEBI" id="CHEBI:15377"/>
        <dbReference type="ChEBI" id="CHEBI:15378"/>
        <dbReference type="ChEBI" id="CHEBI:29985"/>
        <dbReference type="ChEBI" id="CHEBI:29991"/>
        <dbReference type="ChEBI" id="CHEBI:30616"/>
        <dbReference type="ChEBI" id="CHEBI:33019"/>
        <dbReference type="ChEBI" id="CHEBI:58048"/>
        <dbReference type="ChEBI" id="CHEBI:58359"/>
        <dbReference type="ChEBI" id="CHEBI:456215"/>
        <dbReference type="EC" id="6.3.5.4"/>
    </reaction>
</comment>
<sequence>MCGIAGLVSGRPTDLSDVFAMTRVQAHRGPDGSGHAFFGPDGAGPFASDVPAAAPPAIVALGHRRLAIIDCTEGGHQPMPYADGRYWLTYNGEIYNYRELRDELRALGRHFSSASDSEVILAAYAEWGTECFRRFNGMWALAIWDRTERCLVLSRDRFGVKPLHLGVRDGVLAFASEIKGILAHWGGSPAANPVAIHDYLAHGALNTDDATFFQGITAFPPGCHAVLRPGQSLEVRPVPFWQLDPARELDLPFDEACARFAELFRSSVQLRMRSDVPVGACLSGGLDSSSIVCAMRQQEQQSSIHTFTARFPEPQFDESRWARMAAERARAQPHFSVPTEEGYLAELGDLVWHQDEPFSTASIYAQWLVMKQARETGIPVLLDGQGADEILGGYKKFYAFHILSLARRGRLVAAGREAASVALHGDRGYLRWREGLRYMPRFLQPKLGAASDWLGPAVAAAAGDSRVQLGAPGGLRQRQVADLRQYSVPSLLRYEDRNSMAWSIESRVPFLDYRLAEFVLALPLQHKLRQGRTKALMRTALRGLVPDEILDRRDKMGFVTPQSLWMRGALGERMQQSLAAAKPRLQEWLRVDELLAAWRSAGDRQRQTMEPMLFRAGVLAHWAEKFEVRAG</sequence>
<comment type="caution">
    <text evidence="9">The sequence shown here is derived from an EMBL/GenBank/DDBJ whole genome shotgun (WGS) entry which is preliminary data.</text>
</comment>
<dbReference type="CDD" id="cd01991">
    <property type="entry name" value="Asn_synthase_B_C"/>
    <property type="match status" value="1"/>
</dbReference>
<evidence type="ECO:0000313" key="9">
    <source>
        <dbReference type="EMBL" id="MBE7366262.1"/>
    </source>
</evidence>
<evidence type="ECO:0000256" key="2">
    <source>
        <dbReference type="ARBA" id="ARBA00005752"/>
    </source>
</evidence>
<dbReference type="NCBIfam" id="TIGR01536">
    <property type="entry name" value="asn_synth_AEB"/>
    <property type="match status" value="1"/>
</dbReference>
<dbReference type="InterPro" id="IPR017932">
    <property type="entry name" value="GATase_2_dom"/>
</dbReference>
<evidence type="ECO:0000313" key="10">
    <source>
        <dbReference type="Proteomes" id="UP000806285"/>
    </source>
</evidence>
<accession>A0ABR9RYY8</accession>
<dbReference type="InterPro" id="IPR029055">
    <property type="entry name" value="Ntn_hydrolases_N"/>
</dbReference>
<dbReference type="Pfam" id="PF13522">
    <property type="entry name" value="GATase_6"/>
    <property type="match status" value="1"/>
</dbReference>
<dbReference type="SUPFAM" id="SSF56235">
    <property type="entry name" value="N-terminal nucleophile aminohydrolases (Ntn hydrolases)"/>
    <property type="match status" value="1"/>
</dbReference>
<dbReference type="EC" id="6.3.5.4" evidence="3"/>
<evidence type="ECO:0000256" key="5">
    <source>
        <dbReference type="ARBA" id="ARBA00022840"/>
    </source>
</evidence>
<dbReference type="InterPro" id="IPR001962">
    <property type="entry name" value="Asn_synthase"/>
</dbReference>
<keyword evidence="10" id="KW-1185">Reference proteome</keyword>
<dbReference type="Proteomes" id="UP000806285">
    <property type="component" value="Unassembled WGS sequence"/>
</dbReference>
<dbReference type="GO" id="GO:0004066">
    <property type="term" value="F:asparagine synthase (glutamine-hydrolyzing) activity"/>
    <property type="evidence" value="ECO:0007669"/>
    <property type="project" value="UniProtKB-EC"/>
</dbReference>
<keyword evidence="9" id="KW-0436">Ligase</keyword>
<feature type="domain" description="Glutamine amidotransferase type-2" evidence="8">
    <location>
        <begin position="2"/>
        <end position="230"/>
    </location>
</feature>
<dbReference type="InterPro" id="IPR033738">
    <property type="entry name" value="AsnB_N"/>
</dbReference>
<keyword evidence="4" id="KW-0547">Nucleotide-binding</keyword>
<comment type="pathway">
    <text evidence="1">Amino-acid biosynthesis; L-asparagine biosynthesis; L-asparagine from L-aspartate (L-Gln route): step 1/1.</text>
</comment>
<name>A0ABR9RYY8_9BURK</name>
<dbReference type="Pfam" id="PF00733">
    <property type="entry name" value="Asn_synthase"/>
    <property type="match status" value="1"/>
</dbReference>
<evidence type="ECO:0000256" key="3">
    <source>
        <dbReference type="ARBA" id="ARBA00012737"/>
    </source>
</evidence>
<keyword evidence="5" id="KW-0067">ATP-binding</keyword>
<evidence type="ECO:0000256" key="6">
    <source>
        <dbReference type="ARBA" id="ARBA00022962"/>
    </source>
</evidence>
<gene>
    <name evidence="9" type="primary">asnB</name>
    <name evidence="9" type="ORF">IM787_01655</name>
</gene>
<proteinExistence type="inferred from homology"/>
<dbReference type="PROSITE" id="PS51278">
    <property type="entry name" value="GATASE_TYPE_2"/>
    <property type="match status" value="1"/>
</dbReference>
<dbReference type="InterPro" id="IPR006426">
    <property type="entry name" value="Asn_synth_AEB"/>
</dbReference>
<dbReference type="SUPFAM" id="SSF52402">
    <property type="entry name" value="Adenine nucleotide alpha hydrolases-like"/>
    <property type="match status" value="1"/>
</dbReference>